<proteinExistence type="predicted"/>
<accession>A0ABW8K7K4</accession>
<feature type="transmembrane region" description="Helical" evidence="1">
    <location>
        <begin position="81"/>
        <end position="98"/>
    </location>
</feature>
<evidence type="ECO:0000313" key="2">
    <source>
        <dbReference type="EMBL" id="MFK2918605.1"/>
    </source>
</evidence>
<reference evidence="2 3" key="1">
    <citation type="submission" date="2020-10" db="EMBL/GenBank/DDBJ databases">
        <title>Phylogeny of dyella-like bacteria.</title>
        <authorList>
            <person name="Fu J."/>
        </authorList>
    </citation>
    <scope>NUCLEOTIDE SEQUENCE [LARGE SCALE GENOMIC DNA]</scope>
    <source>
        <strain evidence="2 3">BB4</strain>
    </source>
</reference>
<evidence type="ECO:0000313" key="3">
    <source>
        <dbReference type="Proteomes" id="UP001620408"/>
    </source>
</evidence>
<feature type="transmembrane region" description="Helical" evidence="1">
    <location>
        <begin position="29"/>
        <end position="50"/>
    </location>
</feature>
<keyword evidence="1" id="KW-1133">Transmembrane helix</keyword>
<dbReference type="RefSeq" id="WP_379985585.1">
    <property type="nucleotide sequence ID" value="NZ_JADIKD010000011.1"/>
</dbReference>
<organism evidence="2 3">
    <name type="scientific">Dyella koreensis</name>
    <dbReference type="NCBI Taxonomy" id="311235"/>
    <lineage>
        <taxon>Bacteria</taxon>
        <taxon>Pseudomonadati</taxon>
        <taxon>Pseudomonadota</taxon>
        <taxon>Gammaproteobacteria</taxon>
        <taxon>Lysobacterales</taxon>
        <taxon>Rhodanobacteraceae</taxon>
        <taxon>Dyella</taxon>
    </lineage>
</organism>
<name>A0ABW8K7K4_9GAMM</name>
<dbReference type="Proteomes" id="UP001620408">
    <property type="component" value="Unassembled WGS sequence"/>
</dbReference>
<keyword evidence="1" id="KW-0472">Membrane</keyword>
<feature type="transmembrane region" description="Helical" evidence="1">
    <location>
        <begin position="56"/>
        <end position="74"/>
    </location>
</feature>
<protein>
    <submittedName>
        <fullName evidence="2">Uncharacterized protein</fullName>
    </submittedName>
</protein>
<keyword evidence="3" id="KW-1185">Reference proteome</keyword>
<sequence>MANRNQPVRWYWPTFGNVADAIQASNQGMWAAVFCAVVTAIMASISIFTADGVAGVHPSAYVDAVLFAVIAWRIRARSKAFAIVGLCLFVIEKVFQIATQPDSIRFGIFLAIILLLCFISGVRGNFAYHRFMAEAGVEPAALPGAESGARDI</sequence>
<gene>
    <name evidence="2" type="ORF">ISS97_15125</name>
</gene>
<evidence type="ECO:0000256" key="1">
    <source>
        <dbReference type="SAM" id="Phobius"/>
    </source>
</evidence>
<keyword evidence="1" id="KW-0812">Transmembrane</keyword>
<dbReference type="EMBL" id="JADIKD010000011">
    <property type="protein sequence ID" value="MFK2918605.1"/>
    <property type="molecule type" value="Genomic_DNA"/>
</dbReference>
<comment type="caution">
    <text evidence="2">The sequence shown here is derived from an EMBL/GenBank/DDBJ whole genome shotgun (WGS) entry which is preliminary data.</text>
</comment>
<feature type="transmembrane region" description="Helical" evidence="1">
    <location>
        <begin position="104"/>
        <end position="122"/>
    </location>
</feature>